<dbReference type="Pfam" id="PF00483">
    <property type="entry name" value="NTP_transferase"/>
    <property type="match status" value="1"/>
</dbReference>
<dbReference type="FunFam" id="3.90.550.10:FF:000106">
    <property type="entry name" value="Translation initiation factor eIF-2B subunit epsilon"/>
    <property type="match status" value="1"/>
</dbReference>
<dbReference type="InterPro" id="IPR003307">
    <property type="entry name" value="W2_domain"/>
</dbReference>
<evidence type="ECO:0000256" key="7">
    <source>
        <dbReference type="SAM" id="MobiDB-lite"/>
    </source>
</evidence>
<comment type="similarity">
    <text evidence="2">Belongs to the eIF-2B gamma/epsilon subunits family.</text>
</comment>
<dbReference type="InterPro" id="IPR016024">
    <property type="entry name" value="ARM-type_fold"/>
</dbReference>
<proteinExistence type="inferred from homology"/>
<evidence type="ECO:0000256" key="5">
    <source>
        <dbReference type="ARBA" id="ARBA00044345"/>
    </source>
</evidence>
<comment type="subunit">
    <text evidence="6">Component of the translation initiation factor 2B (eIF2B) complex which is a heterodecamer of two sets of five different subunits: alpha, beta, gamma, delta and epsilon. Subunits alpha, beta and delta comprise a regulatory subcomplex and subunits epsilon and gamma comprise a catalytic subcomplex. Within the complex, the hexameric regulatory complex resides at the center, with the two heterodimeric catalytic subcomplexes bound on opposite sides.</text>
</comment>
<gene>
    <name evidence="9" type="ORF">CEUSTIGMA_g8300.t1</name>
</gene>
<evidence type="ECO:0000256" key="2">
    <source>
        <dbReference type="ARBA" id="ARBA00007878"/>
    </source>
</evidence>
<comment type="caution">
    <text evidence="9">The sequence shown here is derived from an EMBL/GenBank/DDBJ whole genome shotgun (WGS) entry which is preliminary data.</text>
</comment>
<dbReference type="GO" id="GO:0005851">
    <property type="term" value="C:eukaryotic translation initiation factor 2B complex"/>
    <property type="evidence" value="ECO:0007669"/>
    <property type="project" value="TreeGrafter"/>
</dbReference>
<dbReference type="CDD" id="cd11558">
    <property type="entry name" value="W2_eIF2B_epsilon"/>
    <property type="match status" value="1"/>
</dbReference>
<dbReference type="InterPro" id="IPR044123">
    <property type="entry name" value="W2_eIF2B_epsilon"/>
</dbReference>
<dbReference type="Pfam" id="PF02020">
    <property type="entry name" value="W2"/>
    <property type="match status" value="1"/>
</dbReference>
<dbReference type="Gene3D" id="2.160.10.10">
    <property type="entry name" value="Hexapeptide repeat proteins"/>
    <property type="match status" value="1"/>
</dbReference>
<protein>
    <recommendedName>
        <fullName evidence="4">Translation initiation factor eIF2B subunit epsilon</fullName>
    </recommendedName>
    <alternativeName>
        <fullName evidence="5">eIF2B GDP-GTP exchange factor subunit epsilon</fullName>
    </alternativeName>
</protein>
<feature type="compositionally biased region" description="Acidic residues" evidence="7">
    <location>
        <begin position="603"/>
        <end position="619"/>
    </location>
</feature>
<dbReference type="InterPro" id="IPR056764">
    <property type="entry name" value="LbH_EIF2B3/5"/>
</dbReference>
<dbReference type="OrthoDB" id="424572at2759"/>
<dbReference type="Proteomes" id="UP000232323">
    <property type="component" value="Unassembled WGS sequence"/>
</dbReference>
<evidence type="ECO:0000256" key="4">
    <source>
        <dbReference type="ARBA" id="ARBA00044144"/>
    </source>
</evidence>
<dbReference type="SMART" id="SM00515">
    <property type="entry name" value="eIF5C"/>
    <property type="match status" value="1"/>
</dbReference>
<feature type="region of interest" description="Disordered" evidence="7">
    <location>
        <begin position="447"/>
        <end position="504"/>
    </location>
</feature>
<evidence type="ECO:0000313" key="9">
    <source>
        <dbReference type="EMBL" id="GAX80865.1"/>
    </source>
</evidence>
<dbReference type="CDD" id="cd04197">
    <property type="entry name" value="eIF-2B_epsilon_N"/>
    <property type="match status" value="1"/>
</dbReference>
<dbReference type="EMBL" id="BEGY01000057">
    <property type="protein sequence ID" value="GAX80865.1"/>
    <property type="molecule type" value="Genomic_DNA"/>
</dbReference>
<feature type="compositionally biased region" description="Acidic residues" evidence="7">
    <location>
        <begin position="490"/>
        <end position="504"/>
    </location>
</feature>
<evidence type="ECO:0000256" key="6">
    <source>
        <dbReference type="ARBA" id="ARBA00046432"/>
    </source>
</evidence>
<evidence type="ECO:0000256" key="3">
    <source>
        <dbReference type="ARBA" id="ARBA00022490"/>
    </source>
</evidence>
<evidence type="ECO:0000313" key="10">
    <source>
        <dbReference type="Proteomes" id="UP000232323"/>
    </source>
</evidence>
<dbReference type="GO" id="GO:0031369">
    <property type="term" value="F:translation initiation factor binding"/>
    <property type="evidence" value="ECO:0007669"/>
    <property type="project" value="InterPro"/>
</dbReference>
<dbReference type="PROSITE" id="PS51363">
    <property type="entry name" value="W2"/>
    <property type="match status" value="1"/>
</dbReference>
<dbReference type="GO" id="GO:0003743">
    <property type="term" value="F:translation initiation factor activity"/>
    <property type="evidence" value="ECO:0007669"/>
    <property type="project" value="TreeGrafter"/>
</dbReference>
<feature type="domain" description="W2" evidence="8">
    <location>
        <begin position="612"/>
        <end position="817"/>
    </location>
</feature>
<name>A0A250XCP5_9CHLO</name>
<dbReference type="AlphaFoldDB" id="A0A250XCP5"/>
<accession>A0A250XCP5</accession>
<comment type="subcellular location">
    <subcellularLocation>
        <location evidence="1">Cytoplasm</location>
        <location evidence="1">Cytosol</location>
    </subcellularLocation>
</comment>
<feature type="region of interest" description="Disordered" evidence="7">
    <location>
        <begin position="591"/>
        <end position="620"/>
    </location>
</feature>
<evidence type="ECO:0000259" key="8">
    <source>
        <dbReference type="PROSITE" id="PS51363"/>
    </source>
</evidence>
<feature type="compositionally biased region" description="Polar residues" evidence="7">
    <location>
        <begin position="465"/>
        <end position="476"/>
    </location>
</feature>
<sequence length="822" mass="90754">MAPKRAERMEARSVLTAVLLADSFTQRFRPITVERPKVLLPLVNVPMIEYTLEWLAKNKVEETYVFCCAHADQIKKYLAESKWVEGGARRMRVTTIVSTSCTSAGEALRIIDQRDIIKSDFILVSGDTVSNMNLEPALAAHMARRAADKNAIMTMVMKAVHHPQQRLRLGEVDTLTCLDPATARLLKYQELPAAGASKSSAYVKVDAAFFSERDNILIRTDLVDCQISICAPEVLMLFSDNFDYQNLKRDFVSGVLSEEELGNKLHVYELHGEYAAHVDNLRSFDTVSQDILQRWTFPFVPDTNVLQRGGAWGMPTYRYSRGHVYCEQQVHVPRSTILGSDVCIGAGTLTGEQCRITQSVIGRHCRIGKNVTIIGSYVHDNVTIQDNVVLEGALVCENAHIMAGASISPGAIISFGVVIGPGHRVERNKRLSLCRQVVGLTSLSDDELEYPTSTGHTSGGGGEAVSTSRRLCQQESEANKQGLGIGGSDYEGDEEEEEEGDDFEVSGKALSFEKPSSAAVRAASFVAMGKAILAGSQEEAVRFDVEVVGPGGAGFEWRPNEGFDVERFSIAAPHINQTVQVDSDADIAEAGAEGNDSEKDGESNEDTTDDEEEEEEDPETVWKAEVIETFLRCVKMRFSLDNVVIELNGLKIAEDRTFADCAKYIFTAILSLCLPAPPAYAKGEYASLFPATGPNISTQEGKVALLRAFKQQLSSWQNLLQRFLKNEDDQVEVLLTFEEFCSEDGVFEKSGEKGSAYADIFPQVLKQLYDLDVVSEEALLVWAAEKEHADESEKVFLAKASEFIAWLKESEDEDEDTEDEED</sequence>
<dbReference type="PANTHER" id="PTHR45887">
    <property type="entry name" value="TRANSLATION INITIATION FACTOR EIF-2B SUBUNIT EPSILON"/>
    <property type="match status" value="1"/>
</dbReference>
<dbReference type="GO" id="GO:0005085">
    <property type="term" value="F:guanyl-nucleotide exchange factor activity"/>
    <property type="evidence" value="ECO:0007669"/>
    <property type="project" value="InterPro"/>
</dbReference>
<dbReference type="InterPro" id="IPR029044">
    <property type="entry name" value="Nucleotide-diphossugar_trans"/>
</dbReference>
<keyword evidence="3" id="KW-0963">Cytoplasm</keyword>
<dbReference type="Gene3D" id="3.90.550.10">
    <property type="entry name" value="Spore Coat Polysaccharide Biosynthesis Protein SpsA, Chain A"/>
    <property type="match status" value="1"/>
</dbReference>
<dbReference type="InterPro" id="IPR005835">
    <property type="entry name" value="NTP_transferase_dom"/>
</dbReference>
<organism evidence="9 10">
    <name type="scientific">Chlamydomonas eustigma</name>
    <dbReference type="NCBI Taxonomy" id="1157962"/>
    <lineage>
        <taxon>Eukaryota</taxon>
        <taxon>Viridiplantae</taxon>
        <taxon>Chlorophyta</taxon>
        <taxon>core chlorophytes</taxon>
        <taxon>Chlorophyceae</taxon>
        <taxon>CS clade</taxon>
        <taxon>Chlamydomonadales</taxon>
        <taxon>Chlamydomonadaceae</taxon>
        <taxon>Chlamydomonas</taxon>
    </lineage>
</organism>
<dbReference type="SUPFAM" id="SSF53448">
    <property type="entry name" value="Nucleotide-diphospho-sugar transferases"/>
    <property type="match status" value="1"/>
</dbReference>
<dbReference type="GO" id="GO:0005829">
    <property type="term" value="C:cytosol"/>
    <property type="evidence" value="ECO:0007669"/>
    <property type="project" value="UniProtKB-SubCell"/>
</dbReference>
<dbReference type="InterPro" id="IPR051956">
    <property type="entry name" value="eIF2B_epsilon"/>
</dbReference>
<dbReference type="Gene3D" id="1.25.40.180">
    <property type="match status" value="1"/>
</dbReference>
<reference evidence="9 10" key="1">
    <citation type="submission" date="2017-08" db="EMBL/GenBank/DDBJ databases">
        <title>Acidophilic green algal genome provides insights into adaptation to an acidic environment.</title>
        <authorList>
            <person name="Hirooka S."/>
            <person name="Hirose Y."/>
            <person name="Kanesaki Y."/>
            <person name="Higuchi S."/>
            <person name="Fujiwara T."/>
            <person name="Onuma R."/>
            <person name="Era A."/>
            <person name="Ohbayashi R."/>
            <person name="Uzuka A."/>
            <person name="Nozaki H."/>
            <person name="Yoshikawa H."/>
            <person name="Miyagishima S.Y."/>
        </authorList>
    </citation>
    <scope>NUCLEOTIDE SEQUENCE [LARGE SCALE GENOMIC DNA]</scope>
    <source>
        <strain evidence="9 10">NIES-2499</strain>
    </source>
</reference>
<dbReference type="SUPFAM" id="SSF48371">
    <property type="entry name" value="ARM repeat"/>
    <property type="match status" value="1"/>
</dbReference>
<dbReference type="Pfam" id="PF25084">
    <property type="entry name" value="LbH_EIF2B"/>
    <property type="match status" value="1"/>
</dbReference>
<dbReference type="PANTHER" id="PTHR45887:SF1">
    <property type="entry name" value="TRANSLATION INITIATION FACTOR EIF-2B SUBUNIT EPSILON"/>
    <property type="match status" value="1"/>
</dbReference>
<evidence type="ECO:0000256" key="1">
    <source>
        <dbReference type="ARBA" id="ARBA00004514"/>
    </source>
</evidence>
<keyword evidence="10" id="KW-1185">Reference proteome</keyword>
<dbReference type="STRING" id="1157962.A0A250XCP5"/>
<dbReference type="CDD" id="cd05787">
    <property type="entry name" value="LbH_eIF2B_epsilon"/>
    <property type="match status" value="1"/>
</dbReference>
<dbReference type="InterPro" id="IPR035543">
    <property type="entry name" value="eIF-2B_epsilon_N"/>
</dbReference>